<feature type="compositionally biased region" description="Polar residues" evidence="1">
    <location>
        <begin position="1"/>
        <end position="18"/>
    </location>
</feature>
<dbReference type="AlphaFoldDB" id="A0A1G4AMH6"/>
<dbReference type="EMBL" id="MJBS01000288">
    <property type="protein sequence ID" value="OHE90285.1"/>
    <property type="molecule type" value="Genomic_DNA"/>
</dbReference>
<feature type="region of interest" description="Disordered" evidence="1">
    <location>
        <begin position="48"/>
        <end position="80"/>
    </location>
</feature>
<feature type="region of interest" description="Disordered" evidence="1">
    <location>
        <begin position="103"/>
        <end position="134"/>
    </location>
</feature>
<dbReference type="RefSeq" id="XP_022467462.1">
    <property type="nucleotide sequence ID" value="XM_022626025.1"/>
</dbReference>
<reference evidence="2 3" key="1">
    <citation type="submission" date="2016-09" db="EMBL/GenBank/DDBJ databases">
        <authorList>
            <person name="Capua I."/>
            <person name="De Benedictis P."/>
            <person name="Joannis T."/>
            <person name="Lombin L.H."/>
            <person name="Cattoli G."/>
        </authorList>
    </citation>
    <scope>NUCLEOTIDE SEQUENCE [LARGE SCALE GENOMIC DNA]</scope>
    <source>
        <strain evidence="2 3">IMI 309357</strain>
    </source>
</reference>
<sequence>MMTTSSQTSQADGSKPLQSSSRCSSRSHRQATPMLWEYFSNAVCSNLESPRSLTDSQGLESQDRTPGPPSYHQNSHYNSCPQRSPFETSYEFHDSIHDDSDATPTWCSGVKSQRQTPLDDSQSEGDSSSLYGSDKEYLPSITPFQAVVSINGDQMSFKCFFEHDGRDGPVDVKFSLPNRKEYVSIKLSMIVERKEPLSRSTSYYSWKSKGAKRAY</sequence>
<feature type="compositionally biased region" description="Polar residues" evidence="1">
    <location>
        <begin position="71"/>
        <end position="80"/>
    </location>
</feature>
<gene>
    <name evidence="2" type="ORF">CORC01_14414</name>
</gene>
<feature type="compositionally biased region" description="Polar residues" evidence="1">
    <location>
        <begin position="103"/>
        <end position="131"/>
    </location>
</feature>
<feature type="compositionally biased region" description="Polar residues" evidence="1">
    <location>
        <begin position="48"/>
        <end position="60"/>
    </location>
</feature>
<protein>
    <submittedName>
        <fullName evidence="2">Uncharacterized protein</fullName>
    </submittedName>
</protein>
<organism evidence="2 3">
    <name type="scientific">Colletotrichum orchidophilum</name>
    <dbReference type="NCBI Taxonomy" id="1209926"/>
    <lineage>
        <taxon>Eukaryota</taxon>
        <taxon>Fungi</taxon>
        <taxon>Dikarya</taxon>
        <taxon>Ascomycota</taxon>
        <taxon>Pezizomycotina</taxon>
        <taxon>Sordariomycetes</taxon>
        <taxon>Hypocreomycetidae</taxon>
        <taxon>Glomerellales</taxon>
        <taxon>Glomerellaceae</taxon>
        <taxon>Colletotrichum</taxon>
    </lineage>
</organism>
<evidence type="ECO:0000313" key="3">
    <source>
        <dbReference type="Proteomes" id="UP000176998"/>
    </source>
</evidence>
<evidence type="ECO:0000256" key="1">
    <source>
        <dbReference type="SAM" id="MobiDB-lite"/>
    </source>
</evidence>
<evidence type="ECO:0000313" key="2">
    <source>
        <dbReference type="EMBL" id="OHE90285.1"/>
    </source>
</evidence>
<dbReference type="Proteomes" id="UP000176998">
    <property type="component" value="Unassembled WGS sequence"/>
</dbReference>
<name>A0A1G4AMH6_9PEZI</name>
<dbReference type="GeneID" id="34567535"/>
<keyword evidence="3" id="KW-1185">Reference proteome</keyword>
<feature type="region of interest" description="Disordered" evidence="1">
    <location>
        <begin position="1"/>
        <end position="28"/>
    </location>
</feature>
<proteinExistence type="predicted"/>
<accession>A0A1G4AMH6</accession>
<comment type="caution">
    <text evidence="2">The sequence shown here is derived from an EMBL/GenBank/DDBJ whole genome shotgun (WGS) entry which is preliminary data.</text>
</comment>